<proteinExistence type="predicted"/>
<dbReference type="AlphaFoldDB" id="A0AAD6XWB1"/>
<comment type="caution">
    <text evidence="2">The sequence shown here is derived from an EMBL/GenBank/DDBJ whole genome shotgun (WGS) entry which is preliminary data.</text>
</comment>
<protein>
    <submittedName>
        <fullName evidence="2">Uncharacterized protein</fullName>
    </submittedName>
</protein>
<feature type="region of interest" description="Disordered" evidence="1">
    <location>
        <begin position="54"/>
        <end position="92"/>
    </location>
</feature>
<dbReference type="Proteomes" id="UP001222325">
    <property type="component" value="Unassembled WGS sequence"/>
</dbReference>
<sequence>MAAPTAPCAIAGGGPRRCCRGPAFGPAAAPSSPVPLLSLTVHTHCTHAHARSALPPVPCAQSRPRIRGSTCTRGSGTAATSPRTTPSSTAGAHCAAAAHNPALGLTQYADETPSSRPFAVGQIPESARLRASSHSDITRGISAPCTPGSFRAPLLYDPFSSHHPRRHSQRPQHSPVRSPCIACGLASHWGIPAPPMESNSHLPSVSSGSHRSDRERERSMVAPRLDLLDAQPHLPAAFAEAAAQPRGGQPALAPAPTRLVARVAHARAVDAAVADPLPHAARVALAREARAHRCPQCSHRTCDPSATRGSRPRRPSRPSRATLSQTSSAPSPGPIERDRDREREHGRERERERERDRERDMMQVGSSSPPARTSKVEVVHLHPSKPTSPPPNEMKDAAP</sequence>
<keyword evidence="3" id="KW-1185">Reference proteome</keyword>
<feature type="region of interest" description="Disordered" evidence="1">
    <location>
        <begin position="194"/>
        <end position="218"/>
    </location>
</feature>
<dbReference type="EMBL" id="JARJCN010000002">
    <property type="protein sequence ID" value="KAJ7103564.1"/>
    <property type="molecule type" value="Genomic_DNA"/>
</dbReference>
<accession>A0AAD6XWB1</accession>
<evidence type="ECO:0000256" key="1">
    <source>
        <dbReference type="SAM" id="MobiDB-lite"/>
    </source>
</evidence>
<feature type="compositionally biased region" description="Low complexity" evidence="1">
    <location>
        <begin position="74"/>
        <end position="92"/>
    </location>
</feature>
<feature type="region of interest" description="Disordered" evidence="1">
    <location>
        <begin position="289"/>
        <end position="399"/>
    </location>
</feature>
<name>A0AAD6XWB1_9AGAR</name>
<organism evidence="2 3">
    <name type="scientific">Mycena belliarum</name>
    <dbReference type="NCBI Taxonomy" id="1033014"/>
    <lineage>
        <taxon>Eukaryota</taxon>
        <taxon>Fungi</taxon>
        <taxon>Dikarya</taxon>
        <taxon>Basidiomycota</taxon>
        <taxon>Agaricomycotina</taxon>
        <taxon>Agaricomycetes</taxon>
        <taxon>Agaricomycetidae</taxon>
        <taxon>Agaricales</taxon>
        <taxon>Marasmiineae</taxon>
        <taxon>Mycenaceae</taxon>
        <taxon>Mycena</taxon>
    </lineage>
</organism>
<evidence type="ECO:0000313" key="2">
    <source>
        <dbReference type="EMBL" id="KAJ7103564.1"/>
    </source>
</evidence>
<feature type="compositionally biased region" description="Polar residues" evidence="1">
    <location>
        <begin position="197"/>
        <end position="209"/>
    </location>
</feature>
<feature type="region of interest" description="Disordered" evidence="1">
    <location>
        <begin position="156"/>
        <end position="177"/>
    </location>
</feature>
<evidence type="ECO:0000313" key="3">
    <source>
        <dbReference type="Proteomes" id="UP001222325"/>
    </source>
</evidence>
<feature type="compositionally biased region" description="Basic and acidic residues" evidence="1">
    <location>
        <begin position="335"/>
        <end position="361"/>
    </location>
</feature>
<reference evidence="2" key="1">
    <citation type="submission" date="2023-03" db="EMBL/GenBank/DDBJ databases">
        <title>Massive genome expansion in bonnet fungi (Mycena s.s.) driven by repeated elements and novel gene families across ecological guilds.</title>
        <authorList>
            <consortium name="Lawrence Berkeley National Laboratory"/>
            <person name="Harder C.B."/>
            <person name="Miyauchi S."/>
            <person name="Viragh M."/>
            <person name="Kuo A."/>
            <person name="Thoen E."/>
            <person name="Andreopoulos B."/>
            <person name="Lu D."/>
            <person name="Skrede I."/>
            <person name="Drula E."/>
            <person name="Henrissat B."/>
            <person name="Morin E."/>
            <person name="Kohler A."/>
            <person name="Barry K."/>
            <person name="LaButti K."/>
            <person name="Morin E."/>
            <person name="Salamov A."/>
            <person name="Lipzen A."/>
            <person name="Mereny Z."/>
            <person name="Hegedus B."/>
            <person name="Baldrian P."/>
            <person name="Stursova M."/>
            <person name="Weitz H."/>
            <person name="Taylor A."/>
            <person name="Grigoriev I.V."/>
            <person name="Nagy L.G."/>
            <person name="Martin F."/>
            <person name="Kauserud H."/>
        </authorList>
    </citation>
    <scope>NUCLEOTIDE SEQUENCE</scope>
    <source>
        <strain evidence="2">CBHHK173m</strain>
    </source>
</reference>
<gene>
    <name evidence="2" type="ORF">B0H15DRAFT_1017259</name>
</gene>